<evidence type="ECO:0000313" key="2">
    <source>
        <dbReference type="Proteomes" id="UP000253977"/>
    </source>
</evidence>
<keyword evidence="2" id="KW-1185">Reference proteome</keyword>
<evidence type="ECO:0000313" key="1">
    <source>
        <dbReference type="EMBL" id="RDD67925.1"/>
    </source>
</evidence>
<organism evidence="1 2">
    <name type="scientific">Thalassococcus profundi</name>
    <dbReference type="NCBI Taxonomy" id="2282382"/>
    <lineage>
        <taxon>Bacteria</taxon>
        <taxon>Pseudomonadati</taxon>
        <taxon>Pseudomonadota</taxon>
        <taxon>Alphaproteobacteria</taxon>
        <taxon>Rhodobacterales</taxon>
        <taxon>Roseobacteraceae</taxon>
        <taxon>Thalassococcus</taxon>
    </lineage>
</organism>
<dbReference type="EMBL" id="QPMK01000001">
    <property type="protein sequence ID" value="RDD67925.1"/>
    <property type="molecule type" value="Genomic_DNA"/>
</dbReference>
<comment type="caution">
    <text evidence="1">The sequence shown here is derived from an EMBL/GenBank/DDBJ whole genome shotgun (WGS) entry which is preliminary data.</text>
</comment>
<dbReference type="AlphaFoldDB" id="A0A369TU01"/>
<dbReference type="Proteomes" id="UP000253977">
    <property type="component" value="Unassembled WGS sequence"/>
</dbReference>
<sequence>MKSQDNEVIFRSDEDIVIVRGVLTLQDAVFELIFEDGGGRIQCFAHSADGTPVASTHANMTYGYVSFAAMEIDQIAGVACRWRE</sequence>
<name>A0A369TU01_9RHOB</name>
<proteinExistence type="predicted"/>
<gene>
    <name evidence="1" type="ORF">DU478_00110</name>
</gene>
<accession>A0A369TU01</accession>
<reference evidence="1 2" key="1">
    <citation type="submission" date="2018-07" db="EMBL/GenBank/DDBJ databases">
        <title>Thalassococcus profundi sp. nov., a marine bacterium isolated from deep seawater of Okinawa Trough.</title>
        <authorList>
            <person name="Yu M."/>
        </authorList>
    </citation>
    <scope>NUCLEOTIDE SEQUENCE [LARGE SCALE GENOMIC DNA]</scope>
    <source>
        <strain evidence="1 2">WRAS1</strain>
    </source>
</reference>
<protein>
    <submittedName>
        <fullName evidence="1">Uncharacterized protein</fullName>
    </submittedName>
</protein>